<dbReference type="AlphaFoldDB" id="A0A8E2EPW8"/>
<keyword evidence="7" id="KW-1185">Reference proteome</keyword>
<keyword evidence="4" id="KW-0732">Signal</keyword>
<dbReference type="InterPro" id="IPR050432">
    <property type="entry name" value="FAD-linked_Oxidoreductases_BP"/>
</dbReference>
<name>A0A8E2EPW8_9PEZI</name>
<dbReference type="PANTHER" id="PTHR13878:SF91">
    <property type="entry name" value="FAD BINDING DOMAIN PROTEIN (AFU_ORTHOLOGUE AFUA_6G12070)-RELATED"/>
    <property type="match status" value="1"/>
</dbReference>
<dbReference type="PROSITE" id="PS51387">
    <property type="entry name" value="FAD_PCMH"/>
    <property type="match status" value="1"/>
</dbReference>
<comment type="similarity">
    <text evidence="1">Belongs to the oxygen-dependent FAD-linked oxidoreductase family.</text>
</comment>
<dbReference type="Proteomes" id="UP000250140">
    <property type="component" value="Unassembled WGS sequence"/>
</dbReference>
<feature type="region of interest" description="Disordered" evidence="3">
    <location>
        <begin position="26"/>
        <end position="49"/>
    </location>
</feature>
<dbReference type="OrthoDB" id="9983560at2759"/>
<reference evidence="6 7" key="1">
    <citation type="journal article" date="2016" name="Nat. Commun.">
        <title>Ectomycorrhizal ecology is imprinted in the genome of the dominant symbiotic fungus Cenococcum geophilum.</title>
        <authorList>
            <consortium name="DOE Joint Genome Institute"/>
            <person name="Peter M."/>
            <person name="Kohler A."/>
            <person name="Ohm R.A."/>
            <person name="Kuo A."/>
            <person name="Krutzmann J."/>
            <person name="Morin E."/>
            <person name="Arend M."/>
            <person name="Barry K.W."/>
            <person name="Binder M."/>
            <person name="Choi C."/>
            <person name="Clum A."/>
            <person name="Copeland A."/>
            <person name="Grisel N."/>
            <person name="Haridas S."/>
            <person name="Kipfer T."/>
            <person name="LaButti K."/>
            <person name="Lindquist E."/>
            <person name="Lipzen A."/>
            <person name="Maire R."/>
            <person name="Meier B."/>
            <person name="Mihaltcheva S."/>
            <person name="Molinier V."/>
            <person name="Murat C."/>
            <person name="Poggeler S."/>
            <person name="Quandt C.A."/>
            <person name="Sperisen C."/>
            <person name="Tritt A."/>
            <person name="Tisserant E."/>
            <person name="Crous P.W."/>
            <person name="Henrissat B."/>
            <person name="Nehls U."/>
            <person name="Egli S."/>
            <person name="Spatafora J.W."/>
            <person name="Grigoriev I.V."/>
            <person name="Martin F.M."/>
        </authorList>
    </citation>
    <scope>NUCLEOTIDE SEQUENCE [LARGE SCALE GENOMIC DNA]</scope>
    <source>
        <strain evidence="6 7">CBS 207.34</strain>
    </source>
</reference>
<feature type="signal peptide" evidence="4">
    <location>
        <begin position="1"/>
        <end position="16"/>
    </location>
</feature>
<evidence type="ECO:0000256" key="2">
    <source>
        <dbReference type="ARBA" id="ARBA00023002"/>
    </source>
</evidence>
<feature type="chain" id="PRO_5034468194" evidence="4">
    <location>
        <begin position="17"/>
        <end position="734"/>
    </location>
</feature>
<gene>
    <name evidence="6" type="ORF">AOQ84DRAFT_228769</name>
</gene>
<dbReference type="InterPro" id="IPR006094">
    <property type="entry name" value="Oxid_FAD_bind_N"/>
</dbReference>
<dbReference type="Pfam" id="PF01565">
    <property type="entry name" value="FAD_binding_4"/>
    <property type="match status" value="1"/>
</dbReference>
<sequence length="734" mass="76719">MKRLTLLLGGLHVAYGLPQMSMPSSTAVSSSSAASSSGATPTGCKQLSSDSTWPSPAVWTSALPGVAAPDFGVGAHPNYHIMATDVKTVQAAVNFAAKYDIRLTVLNSGHDFLGRNDAPSGLSLDISMLGGIRVLSSFSPSASGAQSPDPSAEVNTITPLSGQQAAVTFGAGISTMDLNDAVDNSALFTMGAATVDAVRTAGGWGQMAGHGPLTSKYGLGVDQVLEYKVVTADGNLMVANNITNTDLFWALRGGGGGTFGVIVEATVKAYPTPNISEGYWDAAAYLHSQFPTINAKGVQGYYFVYPDAMKGIFLTAGSDSGQSNAAAIWDPILQKMASYPGMNQSSVSIAYHEFTSYKEFSDTVLADGNDMCTGAQSQKRSLARRDGMDEVAVPLGIAPMDSCLLGQSHLHDSSLAQALKSAMPQVPEGQLRGHLIAGGKVLTPEDDTSVNHAWRKAYVHLIGTGIGNFTVASLRTLAPDSGAYANEVVTSGINADHYTVISGRVCKTTPSNSTTAPASDNKNYATQAETNTDTLSAFPGTIPTANDTCPSDSDGDEPLPGQDTTIPPGVLIEPSLDLAEPPTTPGAKLTKIRYGPYSIPANGMLENKVQFNIALPCRGCYIVALQAGLEYANGSEANIDSGAWLHHMVLALNGLGKSDTVCGELVPQRSYASRNERAVARANVVAGYGHRVDVPDSVGMVYDLMNMSEQDQVYYITVAKSQPLPSPTPPSPLS</sequence>
<dbReference type="SUPFAM" id="SSF56176">
    <property type="entry name" value="FAD-binding/transporter-associated domain-like"/>
    <property type="match status" value="1"/>
</dbReference>
<evidence type="ECO:0000256" key="1">
    <source>
        <dbReference type="ARBA" id="ARBA00005466"/>
    </source>
</evidence>
<protein>
    <submittedName>
        <fullName evidence="6">FAD-binding domain-containing protein</fullName>
    </submittedName>
</protein>
<feature type="compositionally biased region" description="Low complexity" evidence="3">
    <location>
        <begin position="26"/>
        <end position="43"/>
    </location>
</feature>
<dbReference type="InterPro" id="IPR016166">
    <property type="entry name" value="FAD-bd_PCMH"/>
</dbReference>
<evidence type="ECO:0000313" key="6">
    <source>
        <dbReference type="EMBL" id="OCL02601.1"/>
    </source>
</evidence>
<dbReference type="GO" id="GO:0071949">
    <property type="term" value="F:FAD binding"/>
    <property type="evidence" value="ECO:0007669"/>
    <property type="project" value="InterPro"/>
</dbReference>
<evidence type="ECO:0000256" key="3">
    <source>
        <dbReference type="SAM" id="MobiDB-lite"/>
    </source>
</evidence>
<proteinExistence type="inferred from homology"/>
<dbReference type="Gene3D" id="3.30.465.10">
    <property type="match status" value="1"/>
</dbReference>
<evidence type="ECO:0000259" key="5">
    <source>
        <dbReference type="PROSITE" id="PS51387"/>
    </source>
</evidence>
<feature type="domain" description="FAD-binding PCMH-type" evidence="5">
    <location>
        <begin position="73"/>
        <end position="272"/>
    </location>
</feature>
<dbReference type="GO" id="GO:0016491">
    <property type="term" value="F:oxidoreductase activity"/>
    <property type="evidence" value="ECO:0007669"/>
    <property type="project" value="UniProtKB-KW"/>
</dbReference>
<dbReference type="EMBL" id="KV750924">
    <property type="protein sequence ID" value="OCL02601.1"/>
    <property type="molecule type" value="Genomic_DNA"/>
</dbReference>
<feature type="non-terminal residue" evidence="6">
    <location>
        <position position="734"/>
    </location>
</feature>
<evidence type="ECO:0000256" key="4">
    <source>
        <dbReference type="SAM" id="SignalP"/>
    </source>
</evidence>
<keyword evidence="2" id="KW-0560">Oxidoreductase</keyword>
<dbReference type="InterPro" id="IPR036318">
    <property type="entry name" value="FAD-bd_PCMH-like_sf"/>
</dbReference>
<dbReference type="PANTHER" id="PTHR13878">
    <property type="entry name" value="GULONOLACTONE OXIDASE"/>
    <property type="match status" value="1"/>
</dbReference>
<dbReference type="InterPro" id="IPR016169">
    <property type="entry name" value="FAD-bd_PCMH_sub2"/>
</dbReference>
<accession>A0A8E2EPW8</accession>
<organism evidence="6 7">
    <name type="scientific">Glonium stellatum</name>
    <dbReference type="NCBI Taxonomy" id="574774"/>
    <lineage>
        <taxon>Eukaryota</taxon>
        <taxon>Fungi</taxon>
        <taxon>Dikarya</taxon>
        <taxon>Ascomycota</taxon>
        <taxon>Pezizomycotina</taxon>
        <taxon>Dothideomycetes</taxon>
        <taxon>Pleosporomycetidae</taxon>
        <taxon>Gloniales</taxon>
        <taxon>Gloniaceae</taxon>
        <taxon>Glonium</taxon>
    </lineage>
</organism>
<evidence type="ECO:0000313" key="7">
    <source>
        <dbReference type="Proteomes" id="UP000250140"/>
    </source>
</evidence>